<evidence type="ECO:0000313" key="6">
    <source>
        <dbReference type="Proteomes" id="UP001497533"/>
    </source>
</evidence>
<dbReference type="Pfam" id="PF00267">
    <property type="entry name" value="Porin_1"/>
    <property type="match status" value="1"/>
</dbReference>
<name>A0ABM9NPK5_9GAMM</name>
<evidence type="ECO:0000313" key="5">
    <source>
        <dbReference type="EMBL" id="CAL1329398.1"/>
    </source>
</evidence>
<dbReference type="PANTHER" id="PTHR34501:SF2">
    <property type="entry name" value="OUTER MEMBRANE PORIN F-RELATED"/>
    <property type="match status" value="1"/>
</dbReference>
<evidence type="ECO:0000256" key="3">
    <source>
        <dbReference type="ARBA" id="ARBA00022729"/>
    </source>
</evidence>
<proteinExistence type="inferred from homology"/>
<dbReference type="EMBL" id="OZ034688">
    <property type="protein sequence ID" value="CAL1329398.1"/>
    <property type="molecule type" value="Genomic_DNA"/>
</dbReference>
<evidence type="ECO:0000256" key="4">
    <source>
        <dbReference type="ARBA" id="ARBA00023136"/>
    </source>
</evidence>
<protein>
    <submittedName>
        <fullName evidence="5">Outer membrane porin F</fullName>
    </submittedName>
</protein>
<dbReference type="PRINTS" id="PR00182">
    <property type="entry name" value="ECOLNEIPORIN"/>
</dbReference>
<dbReference type="InterPro" id="IPR001897">
    <property type="entry name" value="Porin_gammaproteobac"/>
</dbReference>
<accession>A0ABM9NPK5</accession>
<evidence type="ECO:0000256" key="2">
    <source>
        <dbReference type="ARBA" id="ARBA00007539"/>
    </source>
</evidence>
<dbReference type="Gene3D" id="2.40.160.10">
    <property type="entry name" value="Porin"/>
    <property type="match status" value="1"/>
</dbReference>
<comment type="subcellular location">
    <subcellularLocation>
        <location evidence="1">Cell outer membrane</location>
        <topology evidence="1">Multi-pass membrane protein</topology>
    </subcellularLocation>
</comment>
<dbReference type="RefSeq" id="WP_341764862.1">
    <property type="nucleotide sequence ID" value="NZ_OZ034688.1"/>
</dbReference>
<keyword evidence="3" id="KW-0732">Signal</keyword>
<dbReference type="SUPFAM" id="SSF56935">
    <property type="entry name" value="Porins"/>
    <property type="match status" value="1"/>
</dbReference>
<dbReference type="InterPro" id="IPR050298">
    <property type="entry name" value="Gram-neg_bact_OMP"/>
</dbReference>
<reference evidence="5" key="1">
    <citation type="submission" date="2024-04" db="EMBL/GenBank/DDBJ databases">
        <authorList>
            <person name="Manzano-Marin A."/>
            <person name="Manzano-Marin A."/>
            <person name="Alejandro Manzano Marin A."/>
        </authorList>
    </citation>
    <scope>NUCLEOTIDE SEQUENCE [LARGE SCALE GENOMIC DNA]</scope>
    <source>
        <strain evidence="5">TABTEA</strain>
    </source>
</reference>
<gene>
    <name evidence="5" type="primary">ompF</name>
    <name evidence="5" type="ORF">PRHACTZTBTEA_480</name>
</gene>
<organism evidence="5 6">
    <name type="scientific">Candidatus Providencia siddallii</name>
    <dbReference type="NCBI Taxonomy" id="1715285"/>
    <lineage>
        <taxon>Bacteria</taxon>
        <taxon>Pseudomonadati</taxon>
        <taxon>Pseudomonadota</taxon>
        <taxon>Gammaproteobacteria</taxon>
        <taxon>Enterobacterales</taxon>
        <taxon>Morganellaceae</taxon>
        <taxon>Providencia</taxon>
    </lineage>
</organism>
<dbReference type="CDD" id="cd00342">
    <property type="entry name" value="gram_neg_porins"/>
    <property type="match status" value="1"/>
</dbReference>
<sequence length="365" mass="41767">MKNNIIALFMLFLFSINKVNAIEIYNKNNNKLDINAKINIRHSISNAKGNSGIKIDDIDNSRVRFGVKGDKQIIDDLIGFVNFEYETKINKGEDNNIVKNRLSYIGLKFVDLSSIDYGRNYGIIYDISSWTDVLPIWGGDSISQTDTYMTGRNRNLLTYRNKNGFGYIKGLNLALQYQAKNIENNNNIDLYYRDNCEGYGISSTYSIGNGLTLGGSYFNSIRPEMQKIKDFAYDSNAQAWNIGSKLDRNNLYFAAMYGEALNVSHFGKTNYIANKTKNTEFVVQYLFDSGLKPSFAFIKSKCKNLDIYDNKNILKYISIGSYYVFNKNIYMVVDYKINLLKNTDFIKEMSINTDNLIGLGFSYKI</sequence>
<dbReference type="PRINTS" id="PR00183">
    <property type="entry name" value="ECOLIPORIN"/>
</dbReference>
<comment type="similarity">
    <text evidence="2">Belongs to the Gram-negative porin family.</text>
</comment>
<dbReference type="InterPro" id="IPR033900">
    <property type="entry name" value="Gram_neg_porin_domain"/>
</dbReference>
<evidence type="ECO:0000256" key="1">
    <source>
        <dbReference type="ARBA" id="ARBA00004571"/>
    </source>
</evidence>
<dbReference type="InterPro" id="IPR001702">
    <property type="entry name" value="Porin_Gram-ve"/>
</dbReference>
<dbReference type="InterPro" id="IPR023614">
    <property type="entry name" value="Porin_dom_sf"/>
</dbReference>
<dbReference type="PANTHER" id="PTHR34501">
    <property type="entry name" value="PROTEIN YDDL-RELATED"/>
    <property type="match status" value="1"/>
</dbReference>
<keyword evidence="4" id="KW-0472">Membrane</keyword>
<dbReference type="Proteomes" id="UP001497533">
    <property type="component" value="Chromosome"/>
</dbReference>
<keyword evidence="6" id="KW-1185">Reference proteome</keyword>